<evidence type="ECO:0000313" key="7">
    <source>
        <dbReference type="EMBL" id="KIO09406.1"/>
    </source>
</evidence>
<keyword evidence="4 6" id="KW-0472">Membrane</keyword>
<feature type="compositionally biased region" description="Gly residues" evidence="5">
    <location>
        <begin position="408"/>
        <end position="417"/>
    </location>
</feature>
<feature type="transmembrane region" description="Helical" evidence="6">
    <location>
        <begin position="171"/>
        <end position="191"/>
    </location>
</feature>
<feature type="transmembrane region" description="Helical" evidence="6">
    <location>
        <begin position="198"/>
        <end position="224"/>
    </location>
</feature>
<gene>
    <name evidence="7" type="ORF">M404DRAFT_996235</name>
</gene>
<feature type="region of interest" description="Disordered" evidence="5">
    <location>
        <begin position="452"/>
        <end position="487"/>
    </location>
</feature>
<feature type="transmembrane region" description="Helical" evidence="6">
    <location>
        <begin position="105"/>
        <end position="124"/>
    </location>
</feature>
<dbReference type="InterPro" id="IPR008521">
    <property type="entry name" value="Mg_trans_NIPA"/>
</dbReference>
<dbReference type="PANTHER" id="PTHR12570">
    <property type="match status" value="1"/>
</dbReference>
<reference evidence="7 8" key="1">
    <citation type="submission" date="2014-04" db="EMBL/GenBank/DDBJ databases">
        <authorList>
            <consortium name="DOE Joint Genome Institute"/>
            <person name="Kuo A."/>
            <person name="Kohler A."/>
            <person name="Costa M.D."/>
            <person name="Nagy L.G."/>
            <person name="Floudas D."/>
            <person name="Copeland A."/>
            <person name="Barry K.W."/>
            <person name="Cichocki N."/>
            <person name="Veneault-Fourrey C."/>
            <person name="LaButti K."/>
            <person name="Lindquist E.A."/>
            <person name="Lipzen A."/>
            <person name="Lundell T."/>
            <person name="Morin E."/>
            <person name="Murat C."/>
            <person name="Sun H."/>
            <person name="Tunlid A."/>
            <person name="Henrissat B."/>
            <person name="Grigoriev I.V."/>
            <person name="Hibbett D.S."/>
            <person name="Martin F."/>
            <person name="Nordberg H.P."/>
            <person name="Cantor M.N."/>
            <person name="Hua S.X."/>
        </authorList>
    </citation>
    <scope>NUCLEOTIDE SEQUENCE [LARGE SCALE GENOMIC DNA]</scope>
    <source>
        <strain evidence="7 8">Marx 270</strain>
    </source>
</reference>
<feature type="transmembrane region" description="Helical" evidence="6">
    <location>
        <begin position="78"/>
        <end position="99"/>
    </location>
</feature>
<dbReference type="Gene3D" id="1.10.3730.20">
    <property type="match status" value="1"/>
</dbReference>
<evidence type="ECO:0000313" key="8">
    <source>
        <dbReference type="Proteomes" id="UP000054217"/>
    </source>
</evidence>
<evidence type="ECO:0008006" key="9">
    <source>
        <dbReference type="Google" id="ProtNLM"/>
    </source>
</evidence>
<feature type="transmembrane region" description="Helical" evidence="6">
    <location>
        <begin position="34"/>
        <end position="53"/>
    </location>
</feature>
<evidence type="ECO:0000256" key="6">
    <source>
        <dbReference type="SAM" id="Phobius"/>
    </source>
</evidence>
<proteinExistence type="predicted"/>
<dbReference type="Proteomes" id="UP000054217">
    <property type="component" value="Unassembled WGS sequence"/>
</dbReference>
<evidence type="ECO:0000256" key="5">
    <source>
        <dbReference type="SAM" id="MobiDB-lite"/>
    </source>
</evidence>
<feature type="transmembrane region" description="Helical" evidence="6">
    <location>
        <begin position="131"/>
        <end position="151"/>
    </location>
</feature>
<evidence type="ECO:0000256" key="4">
    <source>
        <dbReference type="ARBA" id="ARBA00023136"/>
    </source>
</evidence>
<dbReference type="GO" id="GO:0015095">
    <property type="term" value="F:magnesium ion transmembrane transporter activity"/>
    <property type="evidence" value="ECO:0007669"/>
    <property type="project" value="InterPro"/>
</dbReference>
<dbReference type="EMBL" id="KN831954">
    <property type="protein sequence ID" value="KIO09406.1"/>
    <property type="molecule type" value="Genomic_DNA"/>
</dbReference>
<keyword evidence="8" id="KW-1185">Reference proteome</keyword>
<keyword evidence="2 6" id="KW-0812">Transmembrane</keyword>
<feature type="transmembrane region" description="Helical" evidence="6">
    <location>
        <begin position="236"/>
        <end position="260"/>
    </location>
</feature>
<feature type="compositionally biased region" description="Polar residues" evidence="5">
    <location>
        <begin position="549"/>
        <end position="561"/>
    </location>
</feature>
<dbReference type="PANTHER" id="PTHR12570:SF92">
    <property type="entry name" value="SPICHTHYIN, ISOFORM B"/>
    <property type="match status" value="1"/>
</dbReference>
<keyword evidence="3 6" id="KW-1133">Transmembrane helix</keyword>
<feature type="compositionally biased region" description="Basic and acidic residues" evidence="5">
    <location>
        <begin position="674"/>
        <end position="683"/>
    </location>
</feature>
<protein>
    <recommendedName>
        <fullName evidence="9">Magnesium transporter</fullName>
    </recommendedName>
</protein>
<feature type="region of interest" description="Disordered" evidence="5">
    <location>
        <begin position="1"/>
        <end position="22"/>
    </location>
</feature>
<dbReference type="HOGENOM" id="CLU_012349_6_3_1"/>
<dbReference type="SUPFAM" id="SSF103481">
    <property type="entry name" value="Multidrug resistance efflux transporter EmrE"/>
    <property type="match status" value="1"/>
</dbReference>
<feature type="transmembrane region" description="Helical" evidence="6">
    <location>
        <begin position="298"/>
        <end position="315"/>
    </location>
</feature>
<feature type="region of interest" description="Disordered" evidence="5">
    <location>
        <begin position="509"/>
        <end position="742"/>
    </location>
</feature>
<accession>A0A0C3PL33</accession>
<evidence type="ECO:0000256" key="3">
    <source>
        <dbReference type="ARBA" id="ARBA00022989"/>
    </source>
</evidence>
<feature type="compositionally biased region" description="Low complexity" evidence="5">
    <location>
        <begin position="466"/>
        <end position="475"/>
    </location>
</feature>
<evidence type="ECO:0000256" key="2">
    <source>
        <dbReference type="ARBA" id="ARBA00022692"/>
    </source>
</evidence>
<feature type="compositionally biased region" description="Basic and acidic residues" evidence="5">
    <location>
        <begin position="701"/>
        <end position="711"/>
    </location>
</feature>
<feature type="transmembrane region" description="Helical" evidence="6">
    <location>
        <begin position="272"/>
        <end position="292"/>
    </location>
</feature>
<dbReference type="InterPro" id="IPR037185">
    <property type="entry name" value="EmrE-like"/>
</dbReference>
<sequence>MSSTTTATSTATGTASSTATSTTTSFQLPSSLKVVGIVLAITSGVLIGSSFVFKKKGLLRSQAGRTAGEGVAYLKSPLWWTGMIMMILGEICNFAAYAFVEALVVTPMGALSVVICAILSSIFLKEKLTFFGWLGCALCIIGSVIIALNGPQESTPSQISEFKQLFIAPGFLAYISVLVAIALSIIVYFGPRYGKRNMLWYLAVCSTIGGISVSVTTGLGAAIVTTAMGHNQFNNWFIFFLVAFVAVTLVTEVYYLNVALALFNTAMVTPTYYVLFSFCSMVTTIVLFQGLAAPVSQILTLVFAFLTICVGITILQMSKIDPARLSSLDRRSTLLLQVARAHTDNAATFTYPGAENDPEAGEKSFAAIEDPGIDALRGSFATVGSIIRARSARRLSQSSRGGSSARGAGRGLGVGGGMVGSMDSVPFSSLHHTDHAYDGLTRHQLYDAPVPSAASLRSPRSESADRASSFSSTKSPRPTAIKFDSQDLVHSYVPPGSADTSGATYSAVRPAAAPSSGSADSRMGIPSYQYPPTSSVPTIPPPPVYIHGQSGQASSDRSSTVHAPASPTKPLYAHPTQSQSSQSVLVPQRTNDEPLAPTAPTLSTGFLTRNSSGDSNGTGSLLSTLGADPFETPTTPTPPSGDLFSQSPDDISELPSLFGGGGDSRAVGTNAVLSDRDLETAARRERRSNSTTQSRRYPIRGVDDSEERISLWERPSPIDEDGDTHGQPGVRLVQPARTGGRF</sequence>
<dbReference type="AlphaFoldDB" id="A0A0C3PL33"/>
<feature type="region of interest" description="Disordered" evidence="5">
    <location>
        <begin position="394"/>
        <end position="417"/>
    </location>
</feature>
<organism evidence="7 8">
    <name type="scientific">Pisolithus tinctorius Marx 270</name>
    <dbReference type="NCBI Taxonomy" id="870435"/>
    <lineage>
        <taxon>Eukaryota</taxon>
        <taxon>Fungi</taxon>
        <taxon>Dikarya</taxon>
        <taxon>Basidiomycota</taxon>
        <taxon>Agaricomycotina</taxon>
        <taxon>Agaricomycetes</taxon>
        <taxon>Agaricomycetidae</taxon>
        <taxon>Boletales</taxon>
        <taxon>Sclerodermatineae</taxon>
        <taxon>Pisolithaceae</taxon>
        <taxon>Pisolithus</taxon>
    </lineage>
</organism>
<comment type="subcellular location">
    <subcellularLocation>
        <location evidence="1">Membrane</location>
        <topology evidence="1">Multi-pass membrane protein</topology>
    </subcellularLocation>
</comment>
<feature type="compositionally biased region" description="Low complexity" evidence="5">
    <location>
        <begin position="509"/>
        <end position="522"/>
    </location>
</feature>
<evidence type="ECO:0000256" key="1">
    <source>
        <dbReference type="ARBA" id="ARBA00004141"/>
    </source>
</evidence>
<dbReference type="Pfam" id="PF05653">
    <property type="entry name" value="Mg_trans_NIPA"/>
    <property type="match status" value="1"/>
</dbReference>
<feature type="compositionally biased region" description="Polar residues" evidence="5">
    <location>
        <begin position="600"/>
        <end position="623"/>
    </location>
</feature>
<dbReference type="InParanoid" id="A0A0C3PL33"/>
<feature type="compositionally biased region" description="Low complexity" evidence="5">
    <location>
        <begin position="394"/>
        <end position="407"/>
    </location>
</feature>
<dbReference type="GO" id="GO:0016020">
    <property type="term" value="C:membrane"/>
    <property type="evidence" value="ECO:0007669"/>
    <property type="project" value="UniProtKB-SubCell"/>
</dbReference>
<name>A0A0C3PL33_PISTI</name>
<reference evidence="8" key="2">
    <citation type="submission" date="2015-01" db="EMBL/GenBank/DDBJ databases">
        <title>Evolutionary Origins and Diversification of the Mycorrhizal Mutualists.</title>
        <authorList>
            <consortium name="DOE Joint Genome Institute"/>
            <consortium name="Mycorrhizal Genomics Consortium"/>
            <person name="Kohler A."/>
            <person name="Kuo A."/>
            <person name="Nagy L.G."/>
            <person name="Floudas D."/>
            <person name="Copeland A."/>
            <person name="Barry K.W."/>
            <person name="Cichocki N."/>
            <person name="Veneault-Fourrey C."/>
            <person name="LaButti K."/>
            <person name="Lindquist E.A."/>
            <person name="Lipzen A."/>
            <person name="Lundell T."/>
            <person name="Morin E."/>
            <person name="Murat C."/>
            <person name="Riley R."/>
            <person name="Ohm R."/>
            <person name="Sun H."/>
            <person name="Tunlid A."/>
            <person name="Henrissat B."/>
            <person name="Grigoriev I.V."/>
            <person name="Hibbett D.S."/>
            <person name="Martin F."/>
        </authorList>
    </citation>
    <scope>NUCLEOTIDE SEQUENCE [LARGE SCALE GENOMIC DNA]</scope>
    <source>
        <strain evidence="8">Marx 270</strain>
    </source>
</reference>
<dbReference type="OrthoDB" id="6428174at2759"/>